<comment type="caution">
    <text evidence="14">Lacks conserved residue(s) required for the propagation of feature annotation.</text>
</comment>
<dbReference type="EMBL" id="JMQN01000011">
    <property type="protein sequence ID" value="KEA65431.1"/>
    <property type="molecule type" value="Genomic_DNA"/>
</dbReference>
<gene>
    <name evidence="14" type="primary">aroA</name>
    <name evidence="16" type="ORF">ADIMK_0388</name>
</gene>
<dbReference type="STRING" id="1232683.ADIMK_0388"/>
<keyword evidence="17" id="KW-1185">Reference proteome</keyword>
<evidence type="ECO:0000256" key="12">
    <source>
        <dbReference type="ARBA" id="ARBA00044633"/>
    </source>
</evidence>
<dbReference type="InterPro" id="IPR003099">
    <property type="entry name" value="Prephen_DH"/>
</dbReference>
<feature type="binding site" evidence="14">
    <location>
        <position position="690"/>
    </location>
    <ligand>
        <name>phosphoenolpyruvate</name>
        <dbReference type="ChEBI" id="CHEBI:58702"/>
    </ligand>
</feature>
<dbReference type="PATRIC" id="fig|1232683.4.peg.383"/>
<dbReference type="FunFam" id="3.40.50.720:FF:000208">
    <property type="entry name" value="Prephenate dehydrogenase"/>
    <property type="match status" value="1"/>
</dbReference>
<dbReference type="GO" id="GO:0006571">
    <property type="term" value="P:tyrosine biosynthetic process"/>
    <property type="evidence" value="ECO:0007669"/>
    <property type="project" value="UniProtKB-KW"/>
</dbReference>
<evidence type="ECO:0000259" key="15">
    <source>
        <dbReference type="PROSITE" id="PS51176"/>
    </source>
</evidence>
<feature type="binding site" evidence="14">
    <location>
        <position position="619"/>
    </location>
    <ligand>
        <name>3-phosphoshikimate</name>
        <dbReference type="ChEBI" id="CHEBI:145989"/>
    </ligand>
</feature>
<dbReference type="InterPro" id="IPR008927">
    <property type="entry name" value="6-PGluconate_DH-like_C_sf"/>
</dbReference>
<dbReference type="eggNOG" id="COG0287">
    <property type="taxonomic scope" value="Bacteria"/>
</dbReference>
<feature type="active site" description="Proton acceptor" evidence="14">
    <location>
        <position position="619"/>
    </location>
</feature>
<dbReference type="Pfam" id="PF00275">
    <property type="entry name" value="EPSP_synthase"/>
    <property type="match status" value="1"/>
</dbReference>
<dbReference type="Pfam" id="PF02153">
    <property type="entry name" value="PDH_N"/>
    <property type="match status" value="1"/>
</dbReference>
<dbReference type="RefSeq" id="WP_368085814.1">
    <property type="nucleotide sequence ID" value="NZ_JMQN01000011.1"/>
</dbReference>
<evidence type="ECO:0000256" key="13">
    <source>
        <dbReference type="ARBA" id="ARBA00049260"/>
    </source>
</evidence>
<comment type="similarity">
    <text evidence="4 14">Belongs to the EPSP synthase family.</text>
</comment>
<dbReference type="HAMAP" id="MF_00210">
    <property type="entry name" value="EPSP_synth"/>
    <property type="match status" value="1"/>
</dbReference>
<keyword evidence="8 14" id="KW-0808">Transferase</keyword>
<name>A0A081G3S6_9GAMM</name>
<dbReference type="eggNOG" id="COG0128">
    <property type="taxonomic scope" value="Bacteria"/>
</dbReference>
<sequence length="737" mass="79079">MLRFSTRKVLVIGLGLIGGSFARALRTRGLVDEVAGYDRNRGECELGLSLGVIDCVVDDLEAAVRKADLIVLAVPVKVMEQVLCEIKPWLNPQTLLTDVGSTKGNLVEAARRLFGTLPSGFVPGHPIAGTEKSGVGASDESLFVRRKLILTPLPETDPEATLAIARLWQGVGSEVLQMEVSRHDEVLAATSHLPHLLAFSLVDTLAHEAENTDIFRYAAGGFRDFTRIAASDPTMWHDICFANRDQLLAQIDRFSSGVERLRDAIERGDSQALLGIFTRAKSAREHFSRILARAAYSPDLHNHPVTFRVRPGNSINGRADLPGDRSISHRAVMLAALADGVTDIEGFLEGEDSLATLQAFRDLGVVIEGPHQGLVRVYGVGLHGLQPPVGPIYLGSSGTSMRLLCGVLSAQPFATELYGDQTLSTVSMSSVVEPLRQMGATIETAENGCPPIRITPVEALEGSEQPLRVSSAQVKSALLLAGLYTQKQTCIEQVKPSRDHTERMLGRFGCELKEKGGLLMMSPGRKLTATRLRVPGDLSAAAFFIVAATLTPGAELTLEHVGINPTRIGLLELLRQMGADIELINAHDECAEPVADIRVRHAQLRGIEIPEHWQSLALDECPALLVAAALAEGETKLHGAADLLAANNRLALMSEALTQLGVPVRVEGDSVTIRGARLHGGRVSSGGDPRVAMALSVAGHCASAPLDIDQCASVALFCPEFVDQARRIGIALYKEEG</sequence>
<comment type="subunit">
    <text evidence="14">Monomer.</text>
</comment>
<feature type="binding site" evidence="14">
    <location>
        <position position="473"/>
    </location>
    <ligand>
        <name>3-phosphoshikimate</name>
        <dbReference type="ChEBI" id="CHEBI:145989"/>
    </ligand>
</feature>
<keyword evidence="6" id="KW-0827">Tyrosine biosynthesis</keyword>
<evidence type="ECO:0000256" key="14">
    <source>
        <dbReference type="HAMAP-Rule" id="MF_00210"/>
    </source>
</evidence>
<dbReference type="PANTHER" id="PTHR21363:SF0">
    <property type="entry name" value="PREPHENATE DEHYDROGENASE [NADP(+)]"/>
    <property type="match status" value="1"/>
</dbReference>
<dbReference type="GO" id="GO:0009423">
    <property type="term" value="P:chorismate biosynthetic process"/>
    <property type="evidence" value="ECO:0007669"/>
    <property type="project" value="UniProtKB-UniRule"/>
</dbReference>
<feature type="domain" description="Prephenate/arogenate dehydrogenase" evidence="15">
    <location>
        <begin position="7"/>
        <end position="295"/>
    </location>
</feature>
<dbReference type="Gene3D" id="3.40.50.720">
    <property type="entry name" value="NAD(P)-binding Rossmann-like Domain"/>
    <property type="match status" value="1"/>
</dbReference>
<keyword evidence="11 14" id="KW-0057">Aromatic amino acid biosynthesis</keyword>
<keyword evidence="10" id="KW-0520">NAD</keyword>
<dbReference type="SUPFAM" id="SSF51735">
    <property type="entry name" value="NAD(P)-binding Rossmann-fold domains"/>
    <property type="match status" value="1"/>
</dbReference>
<dbReference type="InterPro" id="IPR050812">
    <property type="entry name" value="Preph/Arog_dehydrog"/>
</dbReference>
<evidence type="ECO:0000256" key="9">
    <source>
        <dbReference type="ARBA" id="ARBA00023002"/>
    </source>
</evidence>
<dbReference type="InterPro" id="IPR046825">
    <property type="entry name" value="PDH_C"/>
</dbReference>
<evidence type="ECO:0000256" key="10">
    <source>
        <dbReference type="ARBA" id="ARBA00023027"/>
    </source>
</evidence>
<dbReference type="InterPro" id="IPR046826">
    <property type="entry name" value="PDH_N"/>
</dbReference>
<comment type="catalytic activity">
    <reaction evidence="13">
        <text>prephenate + NAD(+) = 3-(4-hydroxyphenyl)pyruvate + CO2 + NADH</text>
        <dbReference type="Rhea" id="RHEA:13869"/>
        <dbReference type="ChEBI" id="CHEBI:16526"/>
        <dbReference type="ChEBI" id="CHEBI:29934"/>
        <dbReference type="ChEBI" id="CHEBI:36242"/>
        <dbReference type="ChEBI" id="CHEBI:57540"/>
        <dbReference type="ChEBI" id="CHEBI:57945"/>
        <dbReference type="EC" id="1.3.1.12"/>
    </reaction>
</comment>
<feature type="binding site" evidence="14">
    <location>
        <position position="649"/>
    </location>
    <ligand>
        <name>phosphoenolpyruvate</name>
        <dbReference type="ChEBI" id="CHEBI:58702"/>
    </ligand>
</feature>
<dbReference type="FunFam" id="1.10.3660.10:FF:000003">
    <property type="entry name" value="Prephenate dehydrogenase"/>
    <property type="match status" value="1"/>
</dbReference>
<protein>
    <recommendedName>
        <fullName evidence="14">3-phosphoshikimate 1-carboxyvinyltransferase</fullName>
        <ecNumber evidence="14">2.5.1.19</ecNumber>
    </recommendedName>
    <alternativeName>
        <fullName evidence="14">5-enolpyruvylshikimate-3-phosphate synthase</fullName>
        <shortName evidence="14">EPSP synthase</shortName>
        <shortName evidence="14">EPSPS</shortName>
    </alternativeName>
</protein>
<keyword evidence="7 14" id="KW-0028">Amino-acid biosynthesis</keyword>
<evidence type="ECO:0000313" key="16">
    <source>
        <dbReference type="EMBL" id="KEA65431.1"/>
    </source>
</evidence>
<dbReference type="GO" id="GO:0005737">
    <property type="term" value="C:cytoplasm"/>
    <property type="evidence" value="ECO:0007669"/>
    <property type="project" value="UniProtKB-SubCell"/>
</dbReference>
<evidence type="ECO:0000256" key="7">
    <source>
        <dbReference type="ARBA" id="ARBA00022605"/>
    </source>
</evidence>
<evidence type="ECO:0000256" key="6">
    <source>
        <dbReference type="ARBA" id="ARBA00022498"/>
    </source>
</evidence>
<evidence type="ECO:0000256" key="8">
    <source>
        <dbReference type="ARBA" id="ARBA00022679"/>
    </source>
</evidence>
<feature type="binding site" evidence="14">
    <location>
        <position position="398"/>
    </location>
    <ligand>
        <name>phosphoenolpyruvate</name>
        <dbReference type="ChEBI" id="CHEBI:58702"/>
    </ligand>
</feature>
<comment type="catalytic activity">
    <reaction evidence="12">
        <text>3-phosphoshikimate + phosphoenolpyruvate = 5-O-(1-carboxyvinyl)-3-phosphoshikimate + phosphate</text>
        <dbReference type="Rhea" id="RHEA:21256"/>
        <dbReference type="ChEBI" id="CHEBI:43474"/>
        <dbReference type="ChEBI" id="CHEBI:57701"/>
        <dbReference type="ChEBI" id="CHEBI:58702"/>
        <dbReference type="ChEBI" id="CHEBI:145989"/>
        <dbReference type="EC" id="2.5.1.19"/>
    </reaction>
    <physiologicalReaction direction="left-to-right" evidence="12">
        <dbReference type="Rhea" id="RHEA:21257"/>
    </physiologicalReaction>
</comment>
<evidence type="ECO:0000256" key="11">
    <source>
        <dbReference type="ARBA" id="ARBA00023141"/>
    </source>
</evidence>
<comment type="pathway">
    <text evidence="1 14">Metabolic intermediate biosynthesis; chorismate biosynthesis; chorismate from D-erythrose 4-phosphate and phosphoenolpyruvate: step 6/7.</text>
</comment>
<dbReference type="PANTHER" id="PTHR21363">
    <property type="entry name" value="PREPHENATE DEHYDROGENASE"/>
    <property type="match status" value="1"/>
</dbReference>
<keyword evidence="9 16" id="KW-0560">Oxidoreductase</keyword>
<dbReference type="NCBIfam" id="TIGR01356">
    <property type="entry name" value="aroA"/>
    <property type="match status" value="1"/>
</dbReference>
<evidence type="ECO:0000256" key="1">
    <source>
        <dbReference type="ARBA" id="ARBA00004811"/>
    </source>
</evidence>
<comment type="function">
    <text evidence="14">Catalyzes the transfer of the enolpyruvyl moiety of phosphoenolpyruvate (PEP) to the 5-hydroxyl of shikimate-3-phosphate (S3P) to produce enolpyruvyl shikimate-3-phosphate and inorganic phosphate.</text>
</comment>
<dbReference type="CDD" id="cd01556">
    <property type="entry name" value="EPSP_synthase"/>
    <property type="match status" value="1"/>
</dbReference>
<dbReference type="Gene3D" id="1.10.3660.10">
    <property type="entry name" value="6-phosphogluconate dehydrogenase C-terminal like domain"/>
    <property type="match status" value="1"/>
</dbReference>
<dbReference type="GO" id="GO:0070403">
    <property type="term" value="F:NAD+ binding"/>
    <property type="evidence" value="ECO:0007669"/>
    <property type="project" value="InterPro"/>
</dbReference>
<evidence type="ECO:0000256" key="5">
    <source>
        <dbReference type="ARBA" id="ARBA00022490"/>
    </source>
</evidence>
<dbReference type="UniPathway" id="UPA00053">
    <property type="reaction ID" value="UER00089"/>
</dbReference>
<feature type="binding site" evidence="14">
    <location>
        <position position="326"/>
    </location>
    <ligand>
        <name>3-phosphoshikimate</name>
        <dbReference type="ChEBI" id="CHEBI:145989"/>
    </ligand>
</feature>
<comment type="subcellular location">
    <subcellularLocation>
        <location evidence="14">Cytoplasm</location>
    </subcellularLocation>
</comment>
<dbReference type="InterPro" id="IPR006264">
    <property type="entry name" value="EPSP_synthase"/>
</dbReference>
<accession>A0A081G3S6</accession>
<dbReference type="InterPro" id="IPR036968">
    <property type="entry name" value="Enolpyruvate_Tfrase_sf"/>
</dbReference>
<keyword evidence="5 14" id="KW-0963">Cytoplasm</keyword>
<proteinExistence type="inferred from homology"/>
<evidence type="ECO:0000313" key="17">
    <source>
        <dbReference type="Proteomes" id="UP000028252"/>
    </source>
</evidence>
<reference evidence="16 17" key="1">
    <citation type="submission" date="2014-04" db="EMBL/GenBank/DDBJ databases">
        <title>Marinobacterium kochiensis sp. nov., isolated from sediment sample collected from Kochi backwaters in Kerala, India.</title>
        <authorList>
            <person name="Singh A."/>
            <person name="Pinnaka A.K."/>
        </authorList>
    </citation>
    <scope>NUCLEOTIDE SEQUENCE [LARGE SCALE GENOMIC DNA]</scope>
    <source>
        <strain evidence="16 17">AK27</strain>
    </source>
</reference>
<dbReference type="GO" id="GO:0004665">
    <property type="term" value="F:prephenate dehydrogenase (NADP+) activity"/>
    <property type="evidence" value="ECO:0007669"/>
    <property type="project" value="InterPro"/>
</dbReference>
<dbReference type="PROSITE" id="PS51176">
    <property type="entry name" value="PDH_ADH"/>
    <property type="match status" value="1"/>
</dbReference>
<dbReference type="GO" id="GO:0008977">
    <property type="term" value="F:prephenate dehydrogenase (NAD+) activity"/>
    <property type="evidence" value="ECO:0007669"/>
    <property type="project" value="UniProtKB-EC"/>
</dbReference>
<evidence type="ECO:0000256" key="3">
    <source>
        <dbReference type="ARBA" id="ARBA00007964"/>
    </source>
</evidence>
<dbReference type="SUPFAM" id="SSF55205">
    <property type="entry name" value="EPT/RTPC-like"/>
    <property type="match status" value="1"/>
</dbReference>
<organism evidence="16 17">
    <name type="scientific">Marinobacterium lacunae</name>
    <dbReference type="NCBI Taxonomy" id="1232683"/>
    <lineage>
        <taxon>Bacteria</taxon>
        <taxon>Pseudomonadati</taxon>
        <taxon>Pseudomonadota</taxon>
        <taxon>Gammaproteobacteria</taxon>
        <taxon>Oceanospirillales</taxon>
        <taxon>Oceanospirillaceae</taxon>
        <taxon>Marinobacterium</taxon>
    </lineage>
</organism>
<comment type="similarity">
    <text evidence="3">Belongs to the prephenate/arogenate dehydrogenase family.</text>
</comment>
<comment type="caution">
    <text evidence="16">The sequence shown here is derived from an EMBL/GenBank/DDBJ whole genome shotgun (WGS) entry which is preliminary data.</text>
</comment>
<dbReference type="NCBIfam" id="NF011381">
    <property type="entry name" value="PRK14806.1"/>
    <property type="match status" value="1"/>
</dbReference>
<feature type="binding site" evidence="14">
    <location>
        <position position="471"/>
    </location>
    <ligand>
        <name>3-phosphoshikimate</name>
        <dbReference type="ChEBI" id="CHEBI:145989"/>
    </ligand>
</feature>
<dbReference type="FunFam" id="3.65.10.10:FF:000005">
    <property type="entry name" value="3-phosphoshikimate 1-carboxyvinyltransferase"/>
    <property type="match status" value="1"/>
</dbReference>
<dbReference type="AlphaFoldDB" id="A0A081G3S6"/>
<dbReference type="InterPro" id="IPR001986">
    <property type="entry name" value="Enolpyruvate_Tfrase_dom"/>
</dbReference>
<evidence type="ECO:0000256" key="2">
    <source>
        <dbReference type="ARBA" id="ARBA00005067"/>
    </source>
</evidence>
<feature type="binding site" evidence="14">
    <location>
        <position position="473"/>
    </location>
    <ligand>
        <name>phosphoenolpyruvate</name>
        <dbReference type="ChEBI" id="CHEBI:58702"/>
    </ligand>
</feature>
<dbReference type="EC" id="2.5.1.19" evidence="14"/>
<dbReference type="Pfam" id="PF20463">
    <property type="entry name" value="PDH_C"/>
    <property type="match status" value="1"/>
</dbReference>
<dbReference type="Proteomes" id="UP000028252">
    <property type="component" value="Unassembled WGS sequence"/>
</dbReference>
<feature type="binding site" evidence="14">
    <location>
        <position position="330"/>
    </location>
    <ligand>
        <name>3-phosphoshikimate</name>
        <dbReference type="ChEBI" id="CHEBI:145989"/>
    </ligand>
</feature>
<comment type="pathway">
    <text evidence="2">Amino-acid biosynthesis; L-tyrosine biosynthesis; (4-hydroxyphenyl)pyruvate from prephenate (NAD(+) route): step 1/1.</text>
</comment>
<dbReference type="SUPFAM" id="SSF48179">
    <property type="entry name" value="6-phosphogluconate dehydrogenase C-terminal domain-like"/>
    <property type="match status" value="1"/>
</dbReference>
<evidence type="ECO:0000256" key="4">
    <source>
        <dbReference type="ARBA" id="ARBA00009948"/>
    </source>
</evidence>
<dbReference type="InterPro" id="IPR013792">
    <property type="entry name" value="RNA3'P_cycl/enolpyr_Trfase_a/b"/>
</dbReference>
<dbReference type="InterPro" id="IPR036291">
    <property type="entry name" value="NAD(P)-bd_dom_sf"/>
</dbReference>
<dbReference type="GO" id="GO:0003866">
    <property type="term" value="F:3-phosphoshikimate 1-carboxyvinyltransferase activity"/>
    <property type="evidence" value="ECO:0007669"/>
    <property type="project" value="UniProtKB-UniRule"/>
</dbReference>
<dbReference type="Gene3D" id="3.65.10.10">
    <property type="entry name" value="Enolpyruvate transferase domain"/>
    <property type="match status" value="2"/>
</dbReference>